<sequence>MQKILEYLSEIWPFTPLFLFIIAVCFRLMDNSAYLFLRKEILISSSNVSRSVLKDQIKATEDPEFTKQLKRALLFRNLQQTFMASAIISLPVCVALFYLL</sequence>
<comment type="caution">
    <text evidence="2">The sequence shown here is derived from an EMBL/GenBank/DDBJ whole genome shotgun (WGS) entry which is preliminary data.</text>
</comment>
<feature type="transmembrane region" description="Helical" evidence="1">
    <location>
        <begin position="81"/>
        <end position="99"/>
    </location>
</feature>
<dbReference type="RefSeq" id="WP_108170748.1">
    <property type="nucleotide sequence ID" value="NZ_QBKQ01000001.1"/>
</dbReference>
<protein>
    <submittedName>
        <fullName evidence="2">Uncharacterized protein</fullName>
    </submittedName>
</protein>
<reference evidence="2 3" key="1">
    <citation type="submission" date="2018-04" db="EMBL/GenBank/DDBJ databases">
        <title>Genomic Encyclopedia of Archaeal and Bacterial Type Strains, Phase II (KMG-II): from individual species to whole genera.</title>
        <authorList>
            <person name="Goeker M."/>
        </authorList>
    </citation>
    <scope>NUCLEOTIDE SEQUENCE [LARGE SCALE GENOMIC DNA]</scope>
    <source>
        <strain evidence="2 3">DSM 23082</strain>
    </source>
</reference>
<organism evidence="2 3">
    <name type="scientific">Christiangramia gaetbulicola</name>
    <dbReference type="NCBI Taxonomy" id="703340"/>
    <lineage>
        <taxon>Bacteria</taxon>
        <taxon>Pseudomonadati</taxon>
        <taxon>Bacteroidota</taxon>
        <taxon>Flavobacteriia</taxon>
        <taxon>Flavobacteriales</taxon>
        <taxon>Flavobacteriaceae</taxon>
        <taxon>Christiangramia</taxon>
    </lineage>
</organism>
<dbReference type="Proteomes" id="UP000244174">
    <property type="component" value="Unassembled WGS sequence"/>
</dbReference>
<keyword evidence="1" id="KW-0472">Membrane</keyword>
<gene>
    <name evidence="2" type="ORF">C8P64_0813</name>
</gene>
<accession>A0A2T6AM05</accession>
<proteinExistence type="predicted"/>
<dbReference type="AlphaFoldDB" id="A0A2T6AM05"/>
<name>A0A2T6AM05_9FLAO</name>
<dbReference type="EMBL" id="QBKQ01000001">
    <property type="protein sequence ID" value="PTX44830.1"/>
    <property type="molecule type" value="Genomic_DNA"/>
</dbReference>
<feature type="transmembrane region" description="Helical" evidence="1">
    <location>
        <begin position="12"/>
        <end position="29"/>
    </location>
</feature>
<evidence type="ECO:0000256" key="1">
    <source>
        <dbReference type="SAM" id="Phobius"/>
    </source>
</evidence>
<dbReference type="OrthoDB" id="1163174at2"/>
<keyword evidence="1" id="KW-0812">Transmembrane</keyword>
<keyword evidence="3" id="KW-1185">Reference proteome</keyword>
<keyword evidence="1" id="KW-1133">Transmembrane helix</keyword>
<evidence type="ECO:0000313" key="3">
    <source>
        <dbReference type="Proteomes" id="UP000244174"/>
    </source>
</evidence>
<evidence type="ECO:0000313" key="2">
    <source>
        <dbReference type="EMBL" id="PTX44830.1"/>
    </source>
</evidence>